<dbReference type="GO" id="GO:0016829">
    <property type="term" value="F:lyase activity"/>
    <property type="evidence" value="ECO:0007669"/>
    <property type="project" value="UniProtKB-KW"/>
</dbReference>
<keyword evidence="1" id="KW-0456">Lyase</keyword>
<keyword evidence="7" id="KW-1185">Reference proteome</keyword>
<dbReference type="OrthoDB" id="4940614at2"/>
<comment type="caution">
    <text evidence="6">The sequence shown here is derived from an EMBL/GenBank/DDBJ whole genome shotgun (WGS) entry which is preliminary data.</text>
</comment>
<evidence type="ECO:0000256" key="4">
    <source>
        <dbReference type="ARBA" id="ARBA00047208"/>
    </source>
</evidence>
<dbReference type="InterPro" id="IPR045959">
    <property type="entry name" value="CGDB"/>
</dbReference>
<evidence type="ECO:0000256" key="2">
    <source>
        <dbReference type="ARBA" id="ARBA00023277"/>
    </source>
</evidence>
<organism evidence="6 7">
    <name type="scientific">Agromyces ramosus</name>
    <dbReference type="NCBI Taxonomy" id="33879"/>
    <lineage>
        <taxon>Bacteria</taxon>
        <taxon>Bacillati</taxon>
        <taxon>Actinomycetota</taxon>
        <taxon>Actinomycetes</taxon>
        <taxon>Micrococcales</taxon>
        <taxon>Microbacteriaceae</taxon>
        <taxon>Agromyces</taxon>
    </lineage>
</organism>
<dbReference type="Pfam" id="PF19906">
    <property type="entry name" value="CGDB"/>
    <property type="match status" value="1"/>
</dbReference>
<feature type="domain" description="C-glycoside deglycosidase beta subunit" evidence="5">
    <location>
        <begin position="14"/>
        <end position="102"/>
    </location>
</feature>
<protein>
    <recommendedName>
        <fullName evidence="4">C-deglycosylation enzyme beta subunit</fullName>
    </recommendedName>
</protein>
<accession>A0A4Q7MHD4</accession>
<name>A0A4Q7MHD4_9MICO</name>
<gene>
    <name evidence="6" type="ORF">EV187_1573</name>
</gene>
<dbReference type="Proteomes" id="UP000293289">
    <property type="component" value="Unassembled WGS sequence"/>
</dbReference>
<evidence type="ECO:0000256" key="3">
    <source>
        <dbReference type="ARBA" id="ARBA00046336"/>
    </source>
</evidence>
<evidence type="ECO:0000256" key="1">
    <source>
        <dbReference type="ARBA" id="ARBA00023239"/>
    </source>
</evidence>
<keyword evidence="2" id="KW-0119">Carbohydrate metabolism</keyword>
<dbReference type="AlphaFoldDB" id="A0A4Q7MHD4"/>
<proteinExistence type="inferred from homology"/>
<evidence type="ECO:0000313" key="7">
    <source>
        <dbReference type="Proteomes" id="UP000293289"/>
    </source>
</evidence>
<comment type="similarity">
    <text evidence="3">Belongs to the C-glycoside deglycosidase beta subunit family.</text>
</comment>
<reference evidence="6 7" key="1">
    <citation type="submission" date="2019-02" db="EMBL/GenBank/DDBJ databases">
        <title>Genomic Encyclopedia of Type Strains, Phase IV (KMG-IV): sequencing the most valuable type-strain genomes for metagenomic binning, comparative biology and taxonomic classification.</title>
        <authorList>
            <person name="Goeker M."/>
        </authorList>
    </citation>
    <scope>NUCLEOTIDE SEQUENCE [LARGE SCALE GENOMIC DNA]</scope>
    <source>
        <strain evidence="6 7">DSM 43045</strain>
    </source>
</reference>
<evidence type="ECO:0000259" key="5">
    <source>
        <dbReference type="Pfam" id="PF19906"/>
    </source>
</evidence>
<dbReference type="RefSeq" id="WP_130352521.1">
    <property type="nucleotide sequence ID" value="NZ_SGWY01000002.1"/>
</dbReference>
<dbReference type="EMBL" id="SGWY01000002">
    <property type="protein sequence ID" value="RZS65869.1"/>
    <property type="molecule type" value="Genomic_DNA"/>
</dbReference>
<sequence length="137" mass="14947">MTLAALRDDALSSTADGFALRLSLPWIRSLPLASLEAVEVVVDGERVDRLRIALGDRLLDPAALRQEPTWWFLQDRVVLRGARMLSPGVHDVAVSFRLAIPYLQAGPDGPLTLPFRIERSLGLDAAATHPSVSRDVA</sequence>
<evidence type="ECO:0000313" key="6">
    <source>
        <dbReference type="EMBL" id="RZS65869.1"/>
    </source>
</evidence>